<feature type="non-terminal residue" evidence="1">
    <location>
        <position position="1"/>
    </location>
</feature>
<reference evidence="1" key="1">
    <citation type="submission" date="2022-07" db="EMBL/GenBank/DDBJ databases">
        <title>Phylogenomic reconstructions and comparative analyses of Kickxellomycotina fungi.</title>
        <authorList>
            <person name="Reynolds N.K."/>
            <person name="Stajich J.E."/>
            <person name="Barry K."/>
            <person name="Grigoriev I.V."/>
            <person name="Crous P."/>
            <person name="Smith M.E."/>
        </authorList>
    </citation>
    <scope>NUCLEOTIDE SEQUENCE</scope>
    <source>
        <strain evidence="1">CBS 102833</strain>
    </source>
</reference>
<protein>
    <submittedName>
        <fullName evidence="1">Fatty acid synthase alpha subunit Lsd1</fullName>
        <ecNumber evidence="1">2.3.1.86</ecNumber>
    </submittedName>
</protein>
<name>A0ACC1L667_9FUNG</name>
<keyword evidence="2" id="KW-1185">Reference proteome</keyword>
<dbReference type="EC" id="2.3.1.86" evidence="1"/>
<dbReference type="EMBL" id="JANBUP010002236">
    <property type="protein sequence ID" value="KAJ2801247.1"/>
    <property type="molecule type" value="Genomic_DNA"/>
</dbReference>
<evidence type="ECO:0000313" key="2">
    <source>
        <dbReference type="Proteomes" id="UP001140096"/>
    </source>
</evidence>
<dbReference type="Proteomes" id="UP001140096">
    <property type="component" value="Unassembled WGS sequence"/>
</dbReference>
<organism evidence="1 2">
    <name type="scientific">Coemansia furcata</name>
    <dbReference type="NCBI Taxonomy" id="417177"/>
    <lineage>
        <taxon>Eukaryota</taxon>
        <taxon>Fungi</taxon>
        <taxon>Fungi incertae sedis</taxon>
        <taxon>Zoopagomycota</taxon>
        <taxon>Kickxellomycotina</taxon>
        <taxon>Kickxellomycetes</taxon>
        <taxon>Kickxellales</taxon>
        <taxon>Kickxellaceae</taxon>
        <taxon>Coemansia</taxon>
    </lineage>
</organism>
<evidence type="ECO:0000313" key="1">
    <source>
        <dbReference type="EMBL" id="KAJ2801247.1"/>
    </source>
</evidence>
<keyword evidence="1" id="KW-0012">Acyltransferase</keyword>
<comment type="caution">
    <text evidence="1">The sequence shown here is derived from an EMBL/GenBank/DDBJ whole genome shotgun (WGS) entry which is preliminary data.</text>
</comment>
<feature type="non-terminal residue" evidence="1">
    <location>
        <position position="780"/>
    </location>
</feature>
<keyword evidence="1" id="KW-0808">Transferase</keyword>
<accession>A0ACC1L667</accession>
<sequence length="780" mass="85656">TVHMDAHQPRSLEIVDSSGNLAVNIERSSGHAIELNVYHPQASDTTAMRYLFVYHPEQPLTLIHLVTEGHGVRMRKLCMSAWIDNADVPTDNSDLFDPTCRLYSDGFVITKEHVRAFCQNVGNRSKHYSEEIGGDIFAPMDFLIVSTFPTCMCILTSTAATNNMLTALHLYNKYQIVDGATTLKVGESVSSDVVIASMINTPLGRKVRLHVNMYRSGQKIATIESAFLYRGDYIDIDKTFDHVLDQSFAVRLDTADDVAALVAKEWFVYCEDASAHVSPGSDIEFRLDSKYRFLSENVYSSISTTGRAFIKTSSGQSVHVAHIDFECGVAAKDPVIEYLRRHDAASNPLLFDGDGYSLISLDETQQPQVRVPDSNWEYANLSADGNPLHINPYIAGVVGLPGPVTHGLWTSASTRAIVECYAANDEFERIRMYEAHFVGMVLPRDELRTELFHVGMKGGRMLVKGITSKVGGDPVLECTAEIEQPPTAYVFTGQGSQEVGMGMELYKQSDAARDVWDHADRHMIARYGVSLLNIVRTNLKELTVHFGGRKGKAIRQNYVSLTRRCSSDKGDVVPLFPEIMPSSPSYTYRSPTGLLNSTQFTQVILLTFAMAAVADMRANSLVQEDAAFAGHSLGEYSALMAISNLFTLEGVLEIGFFRGMLMQSAVERDAQGRSQYSMVAVDPSRLCRGVDDGVLVLAISAICERSSGLLEVVNYNVRGSQYVVAGTLHQLAVLRLVLNDISTHGAPADGDWQARISSAVKGVLASPVDSQPARGRATIS</sequence>
<proteinExistence type="predicted"/>
<gene>
    <name evidence="1" type="primary">fas2_21</name>
    <name evidence="1" type="ORF">H4S07_004987</name>
</gene>